<dbReference type="InterPro" id="IPR000313">
    <property type="entry name" value="PWWP_dom"/>
</dbReference>
<feature type="region of interest" description="Disordered" evidence="1">
    <location>
        <begin position="507"/>
        <end position="531"/>
    </location>
</feature>
<evidence type="ECO:0000313" key="4">
    <source>
        <dbReference type="Proteomes" id="UP001634393"/>
    </source>
</evidence>
<feature type="compositionally biased region" description="Basic and acidic residues" evidence="1">
    <location>
        <begin position="671"/>
        <end position="688"/>
    </location>
</feature>
<evidence type="ECO:0000256" key="1">
    <source>
        <dbReference type="SAM" id="MobiDB-lite"/>
    </source>
</evidence>
<feature type="compositionally biased region" description="Basic and acidic residues" evidence="1">
    <location>
        <begin position="580"/>
        <end position="589"/>
    </location>
</feature>
<name>A0ABD3T182_9LAMI</name>
<feature type="compositionally biased region" description="Basic and acidic residues" evidence="1">
    <location>
        <begin position="229"/>
        <end position="241"/>
    </location>
</feature>
<gene>
    <name evidence="3" type="ORF">ACJIZ3_019447</name>
</gene>
<dbReference type="PANTHER" id="PTHR12550">
    <property type="entry name" value="HEPATOMA-DERIVED GROWTH FACTOR-RELATED"/>
    <property type="match status" value="1"/>
</dbReference>
<evidence type="ECO:0000259" key="2">
    <source>
        <dbReference type="PROSITE" id="PS50812"/>
    </source>
</evidence>
<feature type="domain" description="PWWP" evidence="2">
    <location>
        <begin position="20"/>
        <end position="66"/>
    </location>
</feature>
<dbReference type="EMBL" id="JBJXBP010000005">
    <property type="protein sequence ID" value="KAL3830645.1"/>
    <property type="molecule type" value="Genomic_DNA"/>
</dbReference>
<protein>
    <recommendedName>
        <fullName evidence="2">PWWP domain-containing protein</fullName>
    </recommendedName>
</protein>
<dbReference type="SUPFAM" id="SSF63748">
    <property type="entry name" value="Tudor/PWWP/MBT"/>
    <property type="match status" value="1"/>
</dbReference>
<evidence type="ECO:0000313" key="3">
    <source>
        <dbReference type="EMBL" id="KAL3830645.1"/>
    </source>
</evidence>
<dbReference type="Proteomes" id="UP001634393">
    <property type="component" value="Unassembled WGS sequence"/>
</dbReference>
<proteinExistence type="predicted"/>
<dbReference type="SMART" id="SM00293">
    <property type="entry name" value="PWWP"/>
    <property type="match status" value="1"/>
</dbReference>
<keyword evidence="4" id="KW-1185">Reference proteome</keyword>
<accession>A0ABD3T182</accession>
<dbReference type="PANTHER" id="PTHR12550:SF70">
    <property type="entry name" value="JIL-1 ANCHORING AND STABILIZING PROTEIN, ISOFORM A"/>
    <property type="match status" value="1"/>
</dbReference>
<feature type="region of interest" description="Disordered" evidence="1">
    <location>
        <begin position="269"/>
        <end position="370"/>
    </location>
</feature>
<reference evidence="3 4" key="1">
    <citation type="submission" date="2024-12" db="EMBL/GenBank/DDBJ databases">
        <title>The unique morphological basis and parallel evolutionary history of personate flowers in Penstemon.</title>
        <authorList>
            <person name="Depatie T.H."/>
            <person name="Wessinger C.A."/>
        </authorList>
    </citation>
    <scope>NUCLEOTIDE SEQUENCE [LARGE SCALE GENOMIC DNA]</scope>
    <source>
        <strain evidence="3">WTNN_2</strain>
        <tissue evidence="3">Leaf</tissue>
    </source>
</reference>
<dbReference type="AlphaFoldDB" id="A0ABD3T182"/>
<dbReference type="Gene3D" id="2.30.30.140">
    <property type="match status" value="1"/>
</dbReference>
<dbReference type="Pfam" id="PF00855">
    <property type="entry name" value="PWWP"/>
    <property type="match status" value="1"/>
</dbReference>
<feature type="region of interest" description="Disordered" evidence="1">
    <location>
        <begin position="173"/>
        <end position="252"/>
    </location>
</feature>
<organism evidence="3 4">
    <name type="scientific">Penstemon smallii</name>
    <dbReference type="NCBI Taxonomy" id="265156"/>
    <lineage>
        <taxon>Eukaryota</taxon>
        <taxon>Viridiplantae</taxon>
        <taxon>Streptophyta</taxon>
        <taxon>Embryophyta</taxon>
        <taxon>Tracheophyta</taxon>
        <taxon>Spermatophyta</taxon>
        <taxon>Magnoliopsida</taxon>
        <taxon>eudicotyledons</taxon>
        <taxon>Gunneridae</taxon>
        <taxon>Pentapetalae</taxon>
        <taxon>asterids</taxon>
        <taxon>lamiids</taxon>
        <taxon>Lamiales</taxon>
        <taxon>Plantaginaceae</taxon>
        <taxon>Cheloneae</taxon>
        <taxon>Penstemon</taxon>
    </lineage>
</organism>
<dbReference type="PROSITE" id="PS50812">
    <property type="entry name" value="PWWP"/>
    <property type="match status" value="1"/>
</dbReference>
<feature type="compositionally biased region" description="Basic and acidic residues" evidence="1">
    <location>
        <begin position="173"/>
        <end position="194"/>
    </location>
</feature>
<feature type="region of interest" description="Disordered" evidence="1">
    <location>
        <begin position="568"/>
        <end position="641"/>
    </location>
</feature>
<feature type="compositionally biased region" description="Polar residues" evidence="1">
    <location>
        <begin position="210"/>
        <end position="227"/>
    </location>
</feature>
<feature type="compositionally biased region" description="Low complexity" evidence="1">
    <location>
        <begin position="613"/>
        <end position="638"/>
    </location>
</feature>
<feature type="region of interest" description="Disordered" evidence="1">
    <location>
        <begin position="657"/>
        <end position="690"/>
    </location>
</feature>
<feature type="region of interest" description="Disordered" evidence="1">
    <location>
        <begin position="391"/>
        <end position="420"/>
    </location>
</feature>
<comment type="caution">
    <text evidence="3">The sequence shown here is derived from an EMBL/GenBank/DDBJ whole genome shotgun (WGS) entry which is preliminary data.</text>
</comment>
<feature type="compositionally biased region" description="Acidic residues" evidence="1">
    <location>
        <begin position="328"/>
        <end position="344"/>
    </location>
</feature>
<feature type="compositionally biased region" description="Basic residues" evidence="1">
    <location>
        <begin position="314"/>
        <end position="323"/>
    </location>
</feature>
<feature type="compositionally biased region" description="Polar residues" evidence="1">
    <location>
        <begin position="392"/>
        <end position="411"/>
    </location>
</feature>
<feature type="compositionally biased region" description="Basic and acidic residues" evidence="1">
    <location>
        <begin position="279"/>
        <end position="288"/>
    </location>
</feature>
<sequence>MAPGRKRGAKGAKAKNELSLGDLVLAKVKGFPAWPAKISDPEVWKKPPDPKKYFVQFFGTAEIAFVAPVDIQTFTSETKDKLSARCKGKTVKFFTRAVEEICEEFEELQRKKVSGVSDDNSTPNLASETNSLDPVVDEALEASGSNGIDGEGRNCKLEIKGLTDPGTELEHRLQRQGDMQRQDIKLCSSDDRNRSLSPHITSGKRKKLPSNPTNLVKESVSAFSPSRDSLVKDEDSRDIKVEGGSSDGGQIKLTNGHQEKLAIGAKKKLEGAKSGSAVSREHTGEGIPRKVAAGGIMNVTSTDNLKSDLGDSGRKKKKLLNKKKQSEATDDDQTDAELNLEEPIDIVPRKKMKAQHGLGKQTFSTSEASRPAKILKCADIGEDAGSVKVQMNRKNNSGSPNVHNEKTTNMGSKRLASGGKAENRRLIRVQTSTNDCNHSTEEDDLPPSKRHRRAIEAMSSSTLISENKLGSSVSRKNELVPPNKVRSPVMQLPTKRRAVLRCDDEEDELPKTPIHGGFTNKVLGIPSGSDSKKKSVILGESYVPDKLVPRNSGSSDVGLKERAKSALLSSKALSPTAEQDMEKRTRELSTMHVSPDPFQLDSEKLSAKPIFVSPRMSPRSTTSTRSSAESQSKQSSKAYGNISQKKVLAGANKSLSATASERPISSLDQSINERSKPACSGEKRKSTQEVDLQINDPVVVRNPDNTNSVGERLDVAKDYKTSFLDVIKDDKTSFLVDSKIPDSVKSMKHLIAAAQARKRQAHIQSTYGNSLNMFVPDADMHGRSPSPAPTALAFESSNKFQLDIQGLHTASPSSDVRQFSFINQHENEELEEKKESSGHQATGGSLSGGTEAAVARDAFEGMIETLSRTKESIGRATRLAIDCAKYGLANEVGCGTSHPEVGE</sequence>